<dbReference type="InterPro" id="IPR002641">
    <property type="entry name" value="PNPLA_dom"/>
</dbReference>
<feature type="short sequence motif" description="GXGXXG" evidence="4">
    <location>
        <begin position="35"/>
        <end position="40"/>
    </location>
</feature>
<dbReference type="CDD" id="cd07205">
    <property type="entry name" value="Pat_PNPLA6_PNPLA7_NTE1_like"/>
    <property type="match status" value="1"/>
</dbReference>
<comment type="caution">
    <text evidence="6">The sequence shown here is derived from an EMBL/GenBank/DDBJ whole genome shotgun (WGS) entry which is preliminary data.</text>
</comment>
<accession>A0A2T1ND44</accession>
<dbReference type="RefSeq" id="WP_106462503.1">
    <property type="nucleotide sequence ID" value="NZ_PXOQ01000007.1"/>
</dbReference>
<dbReference type="OrthoDB" id="9770965at2"/>
<keyword evidence="1 4" id="KW-0378">Hydrolase</keyword>
<dbReference type="PANTHER" id="PTHR14226">
    <property type="entry name" value="NEUROPATHY TARGET ESTERASE/SWISS CHEESE D.MELANOGASTER"/>
    <property type="match status" value="1"/>
</dbReference>
<feature type="short sequence motif" description="GXSXG" evidence="4">
    <location>
        <begin position="62"/>
        <end position="66"/>
    </location>
</feature>
<dbReference type="PROSITE" id="PS51635">
    <property type="entry name" value="PNPLA"/>
    <property type="match status" value="1"/>
</dbReference>
<keyword evidence="7" id="KW-1185">Reference proteome</keyword>
<dbReference type="InterPro" id="IPR016035">
    <property type="entry name" value="Acyl_Trfase/lysoPLipase"/>
</dbReference>
<keyword evidence="2 4" id="KW-0442">Lipid degradation</keyword>
<dbReference type="PANTHER" id="PTHR14226:SF76">
    <property type="entry name" value="NTE FAMILY PROTEIN RSSA"/>
    <property type="match status" value="1"/>
</dbReference>
<dbReference type="Proteomes" id="UP000238426">
    <property type="component" value="Unassembled WGS sequence"/>
</dbReference>
<feature type="active site" description="Proton acceptor" evidence="4">
    <location>
        <position position="208"/>
    </location>
</feature>
<gene>
    <name evidence="6" type="ORF">C7H52_03535</name>
</gene>
<evidence type="ECO:0000259" key="5">
    <source>
        <dbReference type="PROSITE" id="PS51635"/>
    </source>
</evidence>
<dbReference type="AlphaFoldDB" id="A0A2T1ND44"/>
<dbReference type="InterPro" id="IPR043864">
    <property type="entry name" value="Omp85-like_dom"/>
</dbReference>
<evidence type="ECO:0000313" key="6">
    <source>
        <dbReference type="EMBL" id="PSG90363.1"/>
    </source>
</evidence>
<dbReference type="Pfam" id="PF01734">
    <property type="entry name" value="Patatin"/>
    <property type="match status" value="1"/>
</dbReference>
<evidence type="ECO:0000256" key="2">
    <source>
        <dbReference type="ARBA" id="ARBA00022963"/>
    </source>
</evidence>
<dbReference type="SUPFAM" id="SSF52151">
    <property type="entry name" value="FabD/lysophospholipase-like"/>
    <property type="match status" value="1"/>
</dbReference>
<dbReference type="Gene3D" id="3.40.1090.10">
    <property type="entry name" value="Cytosolic phospholipase A2 catalytic domain"/>
    <property type="match status" value="2"/>
</dbReference>
<feature type="active site" description="Nucleophile" evidence="4">
    <location>
        <position position="64"/>
    </location>
</feature>
<feature type="short sequence motif" description="DGA/G" evidence="4">
    <location>
        <begin position="208"/>
        <end position="210"/>
    </location>
</feature>
<dbReference type="InterPro" id="IPR050301">
    <property type="entry name" value="NTE"/>
</dbReference>
<feature type="domain" description="PNPLA" evidence="5">
    <location>
        <begin position="31"/>
        <end position="221"/>
    </location>
</feature>
<dbReference type="EMBL" id="PXOQ01000007">
    <property type="protein sequence ID" value="PSG90363.1"/>
    <property type="molecule type" value="Genomic_DNA"/>
</dbReference>
<sequence length="742" mass="84231">MKQVLTIIIVLISLQLSWSQNTAQKKPKVGLVLSGGGAKGFAHIGALKVIDSLGVKIDYVAGTSMGAVIGSLYASGYSGKQLDSIFKGVDFDDIINDNLPREAKTSYERENSEKYVVTLPFDRFKLKLPSALSRGQNTFDLLTRLMLNTCNENDFSKLPIPFFCIATNVENGTQVILDSGNLPLAVKASSALPSLFQAVLINDELLIDGGVVNNYPIDELRAKGMDIIIGVDVQDGLANRTDLSSAPEILFQINNFRTINDMKIKSKKTDIYIKPDITSFTIVSFDDGRKIIKEGEKAAIHNSFSLDKLPKIDSNKLKKEFVKPLPDTLNLKEIYISGKENYTSSYIKSKLKLKQNSTTTFKKFNKGTNNLIATNNFDSFFYEFKPNDDGYDLFIKTTESKQKTFLRLALHYDDLYDSALLVNLTRKKLLFKNDIGSLDLILGDNIRYNLNYYIDKGVYWSVGFNSRYNEFEKNINASGLLTEDQLESSNLNKINIKYSDFTNQFFLQTQFRKDFPLRLGIEQKKLEINTETLTSVLSDTKTTFENSNLFSLFGQISFDTFDNKFFPKRGVLFNAKAHYYIFSSDFNDNFTPFSTYDASLAYTFTVFDKFSFKPYTSAGFTINARNNIYLNYVLGGYANNFINNFKSFYGYDYLTLAANSYIKGGLDVDYEIFKKSHIIASANYANVEDDLFKTSNWISLPTYSGYALGYSYDSFIGPIEVKYTYSPELSQQYWFFNIGYWF</sequence>
<proteinExistence type="predicted"/>
<name>A0A2T1ND44_9FLAO</name>
<protein>
    <submittedName>
        <fullName evidence="6">Patatin</fullName>
    </submittedName>
</protein>
<keyword evidence="3 4" id="KW-0443">Lipid metabolism</keyword>
<evidence type="ECO:0000313" key="7">
    <source>
        <dbReference type="Proteomes" id="UP000238426"/>
    </source>
</evidence>
<evidence type="ECO:0000256" key="4">
    <source>
        <dbReference type="PROSITE-ProRule" id="PRU01161"/>
    </source>
</evidence>
<evidence type="ECO:0000256" key="1">
    <source>
        <dbReference type="ARBA" id="ARBA00022801"/>
    </source>
</evidence>
<dbReference type="Gene3D" id="2.40.160.50">
    <property type="entry name" value="membrane protein fhac: a member of the omp85/tpsb transporter family"/>
    <property type="match status" value="1"/>
</dbReference>
<dbReference type="Pfam" id="PF19143">
    <property type="entry name" value="Omp85_2"/>
    <property type="match status" value="1"/>
</dbReference>
<organism evidence="6 7">
    <name type="scientific">Aurantibacter aestuarii</name>
    <dbReference type="NCBI Taxonomy" id="1266046"/>
    <lineage>
        <taxon>Bacteria</taxon>
        <taxon>Pseudomonadati</taxon>
        <taxon>Bacteroidota</taxon>
        <taxon>Flavobacteriia</taxon>
        <taxon>Flavobacteriales</taxon>
        <taxon>Flavobacteriaceae</taxon>
        <taxon>Aurantibacter</taxon>
    </lineage>
</organism>
<evidence type="ECO:0000256" key="3">
    <source>
        <dbReference type="ARBA" id="ARBA00023098"/>
    </source>
</evidence>
<dbReference type="GO" id="GO:0016042">
    <property type="term" value="P:lipid catabolic process"/>
    <property type="evidence" value="ECO:0007669"/>
    <property type="project" value="UniProtKB-UniRule"/>
</dbReference>
<reference evidence="6 7" key="1">
    <citation type="submission" date="2018-03" db="EMBL/GenBank/DDBJ databases">
        <title>Mesoflavibacter sp. HG37 and Mesoflavibacter sp. HG96 sp.nov., two marine bacteria isolated from seawater of Western Pacific Ocean.</title>
        <authorList>
            <person name="Cheng H."/>
            <person name="Wu Y.-H."/>
            <person name="Guo L.-L."/>
            <person name="Xu X.-W."/>
        </authorList>
    </citation>
    <scope>NUCLEOTIDE SEQUENCE [LARGE SCALE GENOMIC DNA]</scope>
    <source>
        <strain evidence="6 7">KCTC 32269</strain>
    </source>
</reference>
<dbReference type="GO" id="GO:0016787">
    <property type="term" value="F:hydrolase activity"/>
    <property type="evidence" value="ECO:0007669"/>
    <property type="project" value="UniProtKB-UniRule"/>
</dbReference>